<reference evidence="1 2" key="1">
    <citation type="journal article" date="2011" name="Science">
        <title>The ecoresponsive genome of Daphnia pulex.</title>
        <authorList>
            <person name="Colbourne J.K."/>
            <person name="Pfrender M.E."/>
            <person name="Gilbert D."/>
            <person name="Thomas W.K."/>
            <person name="Tucker A."/>
            <person name="Oakley T.H."/>
            <person name="Tokishita S."/>
            <person name="Aerts A."/>
            <person name="Arnold G.J."/>
            <person name="Basu M.K."/>
            <person name="Bauer D.J."/>
            <person name="Caceres C.E."/>
            <person name="Carmel L."/>
            <person name="Casola C."/>
            <person name="Choi J.H."/>
            <person name="Detter J.C."/>
            <person name="Dong Q."/>
            <person name="Dusheyko S."/>
            <person name="Eads B.D."/>
            <person name="Frohlich T."/>
            <person name="Geiler-Samerotte K.A."/>
            <person name="Gerlach D."/>
            <person name="Hatcher P."/>
            <person name="Jogdeo S."/>
            <person name="Krijgsveld J."/>
            <person name="Kriventseva E.V."/>
            <person name="Kultz D."/>
            <person name="Laforsch C."/>
            <person name="Lindquist E."/>
            <person name="Lopez J."/>
            <person name="Manak J.R."/>
            <person name="Muller J."/>
            <person name="Pangilinan J."/>
            <person name="Patwardhan R.P."/>
            <person name="Pitluck S."/>
            <person name="Pritham E.J."/>
            <person name="Rechtsteiner A."/>
            <person name="Rho M."/>
            <person name="Rogozin I.B."/>
            <person name="Sakarya O."/>
            <person name="Salamov A."/>
            <person name="Schaack S."/>
            <person name="Shapiro H."/>
            <person name="Shiga Y."/>
            <person name="Skalitzky C."/>
            <person name="Smith Z."/>
            <person name="Souvorov A."/>
            <person name="Sung W."/>
            <person name="Tang Z."/>
            <person name="Tsuchiya D."/>
            <person name="Tu H."/>
            <person name="Vos H."/>
            <person name="Wang M."/>
            <person name="Wolf Y.I."/>
            <person name="Yamagata H."/>
            <person name="Yamada T."/>
            <person name="Ye Y."/>
            <person name="Shaw J.R."/>
            <person name="Andrews J."/>
            <person name="Crease T.J."/>
            <person name="Tang H."/>
            <person name="Lucas S.M."/>
            <person name="Robertson H.M."/>
            <person name="Bork P."/>
            <person name="Koonin E.V."/>
            <person name="Zdobnov E.M."/>
            <person name="Grigoriev I.V."/>
            <person name="Lynch M."/>
            <person name="Boore J.L."/>
        </authorList>
    </citation>
    <scope>NUCLEOTIDE SEQUENCE [LARGE SCALE GENOMIC DNA]</scope>
</reference>
<dbReference type="Proteomes" id="UP000000305">
    <property type="component" value="Unassembled WGS sequence"/>
</dbReference>
<gene>
    <name evidence="1" type="ORF">DAPPUDRAFT_279721</name>
</gene>
<evidence type="ECO:0000313" key="1">
    <source>
        <dbReference type="EMBL" id="EFX60025.1"/>
    </source>
</evidence>
<sequence length="60" mass="6352">MDVPGVRPMLPLTTVGPVLVMVEKPRTLNAWAPPREICALAGPAASNSNAALKAARMKRD</sequence>
<dbReference type="EMBL" id="GL737283">
    <property type="protein sequence ID" value="EFX60025.1"/>
    <property type="molecule type" value="Genomic_DNA"/>
</dbReference>
<keyword evidence="2" id="KW-1185">Reference proteome</keyword>
<dbReference type="AlphaFoldDB" id="E9I7K4"/>
<protein>
    <submittedName>
        <fullName evidence="1">Uncharacterized protein</fullName>
    </submittedName>
</protein>
<name>E9I7K4_DAPPU</name>
<dbReference type="HOGENOM" id="CLU_2944016_0_0_1"/>
<dbReference type="InParanoid" id="E9I7K4"/>
<dbReference type="KEGG" id="dpx:DAPPUDRAFT_279721"/>
<proteinExistence type="predicted"/>
<evidence type="ECO:0000313" key="2">
    <source>
        <dbReference type="Proteomes" id="UP000000305"/>
    </source>
</evidence>
<organism evidence="1 2">
    <name type="scientific">Daphnia pulex</name>
    <name type="common">Water flea</name>
    <dbReference type="NCBI Taxonomy" id="6669"/>
    <lineage>
        <taxon>Eukaryota</taxon>
        <taxon>Metazoa</taxon>
        <taxon>Ecdysozoa</taxon>
        <taxon>Arthropoda</taxon>
        <taxon>Crustacea</taxon>
        <taxon>Branchiopoda</taxon>
        <taxon>Diplostraca</taxon>
        <taxon>Cladocera</taxon>
        <taxon>Anomopoda</taxon>
        <taxon>Daphniidae</taxon>
        <taxon>Daphnia</taxon>
    </lineage>
</organism>
<accession>E9I7K4</accession>